<dbReference type="RefSeq" id="WP_011081074.1">
    <property type="nucleotide sequence ID" value="NZ_AP026553.1"/>
</dbReference>
<dbReference type="EMBL" id="PDGH01000135">
    <property type="protein sequence ID" value="POB43119.1"/>
    <property type="molecule type" value="Genomic_DNA"/>
</dbReference>
<evidence type="ECO:0000313" key="7">
    <source>
        <dbReference type="Proteomes" id="UP000237466"/>
    </source>
</evidence>
<dbReference type="AlphaFoldDB" id="A0A087IC75"/>
<sequence>MKKWLLVLFVLLLNACSNVNISNTSVMEQLQESYEFDATGKEYSVSRAMSFINEVNEREPKAKFKIYYQPSASEFIDKLLVQLKSSKISKIRYEVEIAPNEQKKAILIQAQYVHIRSQNCGSLAFSSKDEYRFGCALEHNRNISLVNPLKSTY</sequence>
<keyword evidence="6" id="KW-1185">Reference proteome</keyword>
<reference evidence="3" key="4">
    <citation type="submission" date="2021-03" db="EMBL/GenBank/DDBJ databases">
        <title>Study of the foodborne Vibrio vulnificus isolates from China.</title>
        <authorList>
            <person name="Zheng Z."/>
            <person name="Ye L."/>
        </authorList>
    </citation>
    <scope>NUCLEOTIDE SEQUENCE</scope>
    <source>
        <strain evidence="3">Vv1582</strain>
    </source>
</reference>
<evidence type="ECO:0000256" key="1">
    <source>
        <dbReference type="SAM" id="SignalP"/>
    </source>
</evidence>
<dbReference type="OrthoDB" id="5898842at2"/>
<evidence type="ECO:0000313" key="3">
    <source>
        <dbReference type="EMBL" id="MBN8120292.1"/>
    </source>
</evidence>
<proteinExistence type="predicted"/>
<dbReference type="EMBL" id="CP019291">
    <property type="protein sequence ID" value="AXX61880.1"/>
    <property type="molecule type" value="Genomic_DNA"/>
</dbReference>
<dbReference type="Proteomes" id="UP000054370">
    <property type="component" value="Unassembled WGS sequence"/>
</dbReference>
<dbReference type="GeneID" id="93898217"/>
<protein>
    <submittedName>
        <fullName evidence="2 5">ATPase</fullName>
    </submittedName>
</protein>
<dbReference type="Proteomes" id="UP000263418">
    <property type="component" value="Chromosome 2"/>
</dbReference>
<dbReference type="Proteomes" id="UP000237466">
    <property type="component" value="Unassembled WGS sequence"/>
</dbReference>
<reference evidence="4 6" key="2">
    <citation type="submission" date="2017-12" db="EMBL/GenBank/DDBJ databases">
        <title>FDA dAtabase for Regulatory Grade micrObial Sequences (FDA-ARGOS): Supporting development and validation of Infectious Disease Dx tests.</title>
        <authorList>
            <person name="Hoffmann M."/>
            <person name="Allard M."/>
            <person name="Evans P."/>
            <person name="Brown E."/>
            <person name="Tallon L.J."/>
            <person name="Sadzewicz L."/>
            <person name="Sengamalay N."/>
            <person name="Ott S."/>
            <person name="Godinez A."/>
            <person name="Nagaraj S."/>
            <person name="Vavikolanu K."/>
            <person name="Aluvathingal J."/>
            <person name="Nadendla S."/>
            <person name="Hobson J."/>
            <person name="Sichtig H."/>
        </authorList>
    </citation>
    <scope>NUCLEOTIDE SEQUENCE [LARGE SCALE GENOMIC DNA]</scope>
    <source>
        <strain evidence="6">ATCC 29307</strain>
        <strain evidence="4">FDAARGOS_118</strain>
    </source>
</reference>
<evidence type="ECO:0000313" key="6">
    <source>
        <dbReference type="Proteomes" id="UP000054370"/>
    </source>
</evidence>
<feature type="chain" id="PRO_5014503616" evidence="1">
    <location>
        <begin position="22"/>
        <end position="153"/>
    </location>
</feature>
<reference evidence="2 8" key="1">
    <citation type="submission" date="2017-01" db="EMBL/GenBank/DDBJ databases">
        <title>Complete Genome Sequence of Vibrio vulnificus FORC_053.</title>
        <authorList>
            <consortium name="Food-borne Pathogen Omics Research Center"/>
            <person name="Chung H.Y."/>
            <person name="Na E.J."/>
            <person name="Song J.S."/>
            <person name="Kim H."/>
            <person name="Lee J.-H."/>
            <person name="Ryu S."/>
            <person name="Choi S.H."/>
        </authorList>
    </citation>
    <scope>NUCLEOTIDE SEQUENCE [LARGE SCALE GENOMIC DNA]</scope>
    <source>
        <strain evidence="2 8">FORC_053</strain>
    </source>
</reference>
<gene>
    <name evidence="4" type="ORF">AL548_003335</name>
    <name evidence="5" type="ORF">CRN52_21365</name>
    <name evidence="2" type="ORF">FORC53_3541</name>
    <name evidence="3" type="ORF">J0J18_00995</name>
</gene>
<feature type="signal peptide" evidence="1">
    <location>
        <begin position="1"/>
        <end position="21"/>
    </location>
</feature>
<evidence type="ECO:0000313" key="5">
    <source>
        <dbReference type="EMBL" id="POB43119.1"/>
    </source>
</evidence>
<evidence type="ECO:0000313" key="8">
    <source>
        <dbReference type="Proteomes" id="UP000263418"/>
    </source>
</evidence>
<dbReference type="Proteomes" id="UP000664056">
    <property type="component" value="Unassembled WGS sequence"/>
</dbReference>
<accession>A0A087IC75</accession>
<reference evidence="5 7" key="3">
    <citation type="journal article" date="2018" name="Front. Microbiol.">
        <title>Phylogeny of Vibrio vulnificus from the Analysis of the Core-Genome: Implications for Intra-Species Taxonomy.</title>
        <authorList>
            <person name="Roig F.J."/>
            <person name="Gonzalez-Candelas F."/>
            <person name="Sanjuan E."/>
            <person name="Fouz B."/>
            <person name="Feil E.J."/>
            <person name="Llorens C."/>
            <person name="Baker-Austin C."/>
            <person name="Oliver J.D."/>
            <person name="Danin-Poleg Y."/>
            <person name="Gibas C.J."/>
            <person name="Kashi Y."/>
            <person name="Gulig P.A."/>
            <person name="Morrison S.S."/>
            <person name="Amaro C."/>
        </authorList>
    </citation>
    <scope>NUCLEOTIDE SEQUENCE [LARGE SCALE GENOMIC DNA]</scope>
    <source>
        <strain evidence="5 7">CECT4608</strain>
    </source>
</reference>
<dbReference type="EMBL" id="LOSH02000001">
    <property type="protein sequence ID" value="PNM77617.1"/>
    <property type="molecule type" value="Genomic_DNA"/>
</dbReference>
<dbReference type="EMBL" id="JAFKOQ010000001">
    <property type="protein sequence ID" value="MBN8120292.1"/>
    <property type="molecule type" value="Genomic_DNA"/>
</dbReference>
<dbReference type="KEGG" id="vvl:VV93_v1c35980"/>
<keyword evidence="1" id="KW-0732">Signal</keyword>
<evidence type="ECO:0000313" key="4">
    <source>
        <dbReference type="EMBL" id="PNM77617.1"/>
    </source>
</evidence>
<name>A0A087IC75_VIBVL</name>
<evidence type="ECO:0000313" key="2">
    <source>
        <dbReference type="EMBL" id="AXX61880.1"/>
    </source>
</evidence>
<organism evidence="5 7">
    <name type="scientific">Vibrio vulnificus</name>
    <dbReference type="NCBI Taxonomy" id="672"/>
    <lineage>
        <taxon>Bacteria</taxon>
        <taxon>Pseudomonadati</taxon>
        <taxon>Pseudomonadota</taxon>
        <taxon>Gammaproteobacteria</taxon>
        <taxon>Vibrionales</taxon>
        <taxon>Vibrionaceae</taxon>
        <taxon>Vibrio</taxon>
    </lineage>
</organism>